<dbReference type="PANTHER" id="PTHR43369:SF2">
    <property type="entry name" value="PHOSPHORIBOSYLGLYCINAMIDE FORMYLTRANSFERASE"/>
    <property type="match status" value="1"/>
</dbReference>
<dbReference type="SUPFAM" id="SSF53328">
    <property type="entry name" value="Formyltransferase"/>
    <property type="match status" value="1"/>
</dbReference>
<evidence type="ECO:0000256" key="3">
    <source>
        <dbReference type="ARBA" id="ARBA00022755"/>
    </source>
</evidence>
<feature type="active site" description="Proton donor" evidence="6">
    <location>
        <position position="126"/>
    </location>
</feature>
<comment type="caution">
    <text evidence="8">The sequence shown here is derived from an EMBL/GenBank/DDBJ whole genome shotgun (WGS) entry which is preliminary data.</text>
</comment>
<dbReference type="Proteomes" id="UP000697995">
    <property type="component" value="Unassembled WGS sequence"/>
</dbReference>
<keyword evidence="3 6" id="KW-0658">Purine biosynthesis</keyword>
<dbReference type="Gene3D" id="3.40.50.170">
    <property type="entry name" value="Formyl transferase, N-terminal domain"/>
    <property type="match status" value="1"/>
</dbReference>
<dbReference type="PIRSF" id="PIRSF036480">
    <property type="entry name" value="FormyFH4_hydr"/>
    <property type="match status" value="1"/>
</dbReference>
<sequence>MPAGTGPAPAGGPGGTRTRTAILISGRGSNMAALLAAARDPAYPAEIALVLSNRPDAAGLARAADAGVPTAVVDSRAFKGDRPGFEAAMEQALAAHRIGLIALAGFLRVLTPGFVGRWDGRLVNIHPSLLPAFPGLETHERALAAGVRLHGCTVHLVSAGVDEGPILAQAAVPVLPGDTPATLAARVLAQEHRIYPAALAWVAAGRVRVADGRALLDGMAVPEAMGLAALANPLPDPAALPTPGPRIG</sequence>
<comment type="catalytic activity">
    <reaction evidence="5 6">
        <text>N(1)-(5-phospho-beta-D-ribosyl)glycinamide + (6R)-10-formyltetrahydrofolate = N(2)-formyl-N(1)-(5-phospho-beta-D-ribosyl)glycinamide + (6S)-5,6,7,8-tetrahydrofolate + H(+)</text>
        <dbReference type="Rhea" id="RHEA:15053"/>
        <dbReference type="ChEBI" id="CHEBI:15378"/>
        <dbReference type="ChEBI" id="CHEBI:57453"/>
        <dbReference type="ChEBI" id="CHEBI:143788"/>
        <dbReference type="ChEBI" id="CHEBI:147286"/>
        <dbReference type="ChEBI" id="CHEBI:195366"/>
        <dbReference type="EC" id="2.1.2.2"/>
    </reaction>
</comment>
<feature type="domain" description="Formyl transferase N-terminal" evidence="7">
    <location>
        <begin position="19"/>
        <end position="199"/>
    </location>
</feature>
<dbReference type="NCBIfam" id="TIGR00639">
    <property type="entry name" value="PurN"/>
    <property type="match status" value="1"/>
</dbReference>
<accession>A0ABS1D6D6</accession>
<feature type="binding site" evidence="6">
    <location>
        <position position="124"/>
    </location>
    <ligand>
        <name>(6R)-10-formyltetrahydrofolate</name>
        <dbReference type="ChEBI" id="CHEBI:195366"/>
    </ligand>
</feature>
<dbReference type="HAMAP" id="MF_01930">
    <property type="entry name" value="PurN"/>
    <property type="match status" value="1"/>
</dbReference>
<comment type="caution">
    <text evidence="6">Lacks conserved residue(s) required for the propagation of feature annotation.</text>
</comment>
<evidence type="ECO:0000256" key="2">
    <source>
        <dbReference type="ARBA" id="ARBA00022679"/>
    </source>
</evidence>
<dbReference type="InterPro" id="IPR001555">
    <property type="entry name" value="GART_AS"/>
</dbReference>
<dbReference type="PROSITE" id="PS00373">
    <property type="entry name" value="GART"/>
    <property type="match status" value="1"/>
</dbReference>
<dbReference type="CDD" id="cd08645">
    <property type="entry name" value="FMT_core_GART"/>
    <property type="match status" value="1"/>
</dbReference>
<comment type="function">
    <text evidence="6">Catalyzes the transfer of a formyl group from 10-formyltetrahydrofolate to 5-phospho-ribosyl-glycinamide (GAR), producing 5-phospho-ribosyl-N-formylglycinamide (FGAR) and tetrahydrofolate.</text>
</comment>
<dbReference type="RefSeq" id="WP_133223444.1">
    <property type="nucleotide sequence ID" value="NZ_NRSG01000571.1"/>
</dbReference>
<evidence type="ECO:0000256" key="5">
    <source>
        <dbReference type="ARBA" id="ARBA00047664"/>
    </source>
</evidence>
<dbReference type="InterPro" id="IPR004607">
    <property type="entry name" value="GART"/>
</dbReference>
<dbReference type="PANTHER" id="PTHR43369">
    <property type="entry name" value="PHOSPHORIBOSYLGLYCINAMIDE FORMYLTRANSFERASE"/>
    <property type="match status" value="1"/>
</dbReference>
<name>A0ABS1D6D6_9PROT</name>
<keyword evidence="2 6" id="KW-0808">Transferase</keyword>
<comment type="similarity">
    <text evidence="4 6">Belongs to the GART family.</text>
</comment>
<keyword evidence="9" id="KW-1185">Reference proteome</keyword>
<feature type="site" description="Raises pKa of active site His" evidence="6">
    <location>
        <position position="162"/>
    </location>
</feature>
<gene>
    <name evidence="6" type="primary">purN</name>
    <name evidence="8" type="ORF">CKO45_30195</name>
</gene>
<protein>
    <recommendedName>
        <fullName evidence="6">Phosphoribosylglycinamide formyltransferase</fullName>
        <ecNumber evidence="6">2.1.2.2</ecNumber>
    </recommendedName>
    <alternativeName>
        <fullName evidence="6">5'-phosphoribosylglycinamide transformylase</fullName>
    </alternativeName>
    <alternativeName>
        <fullName evidence="6">GAR transformylase</fullName>
        <shortName evidence="6">GART</shortName>
    </alternativeName>
</protein>
<dbReference type="EC" id="2.1.2.2" evidence="6"/>
<evidence type="ECO:0000313" key="8">
    <source>
        <dbReference type="EMBL" id="MBK1662453.1"/>
    </source>
</evidence>
<evidence type="ECO:0000256" key="1">
    <source>
        <dbReference type="ARBA" id="ARBA00005054"/>
    </source>
</evidence>
<evidence type="ECO:0000259" key="7">
    <source>
        <dbReference type="Pfam" id="PF00551"/>
    </source>
</evidence>
<organism evidence="8 9">
    <name type="scientific">Paracraurococcus ruber</name>
    <dbReference type="NCBI Taxonomy" id="77675"/>
    <lineage>
        <taxon>Bacteria</taxon>
        <taxon>Pseudomonadati</taxon>
        <taxon>Pseudomonadota</taxon>
        <taxon>Alphaproteobacteria</taxon>
        <taxon>Acetobacterales</taxon>
        <taxon>Roseomonadaceae</taxon>
        <taxon>Paracraurococcus</taxon>
    </lineage>
</organism>
<feature type="binding site" evidence="6">
    <location>
        <position position="82"/>
    </location>
    <ligand>
        <name>(6R)-10-formyltetrahydrofolate</name>
        <dbReference type="ChEBI" id="CHEBI:195366"/>
    </ligand>
</feature>
<dbReference type="Pfam" id="PF00551">
    <property type="entry name" value="Formyl_trans_N"/>
    <property type="match status" value="1"/>
</dbReference>
<reference evidence="8 9" key="1">
    <citation type="journal article" date="2020" name="Microorganisms">
        <title>Osmotic Adaptation and Compatible Solute Biosynthesis of Phototrophic Bacteria as Revealed from Genome Analyses.</title>
        <authorList>
            <person name="Imhoff J.F."/>
            <person name="Rahn T."/>
            <person name="Kunzel S."/>
            <person name="Keller A."/>
            <person name="Neulinger S.C."/>
        </authorList>
    </citation>
    <scope>NUCLEOTIDE SEQUENCE [LARGE SCALE GENOMIC DNA]</scope>
    <source>
        <strain evidence="8 9">DSM 15382</strain>
    </source>
</reference>
<evidence type="ECO:0000256" key="4">
    <source>
        <dbReference type="ARBA" id="ARBA00038440"/>
    </source>
</evidence>
<dbReference type="InterPro" id="IPR002376">
    <property type="entry name" value="Formyl_transf_N"/>
</dbReference>
<proteinExistence type="inferred from homology"/>
<dbReference type="InterPro" id="IPR036477">
    <property type="entry name" value="Formyl_transf_N_sf"/>
</dbReference>
<dbReference type="EMBL" id="NRSG01000571">
    <property type="protein sequence ID" value="MBK1662453.1"/>
    <property type="molecule type" value="Genomic_DNA"/>
</dbReference>
<feature type="binding site" evidence="6">
    <location>
        <begin position="28"/>
        <end position="30"/>
    </location>
    <ligand>
        <name>N(1)-(5-phospho-beta-D-ribosyl)glycinamide</name>
        <dbReference type="ChEBI" id="CHEBI:143788"/>
    </ligand>
</feature>
<evidence type="ECO:0000313" key="9">
    <source>
        <dbReference type="Proteomes" id="UP000697995"/>
    </source>
</evidence>
<comment type="pathway">
    <text evidence="1 6">Purine metabolism; IMP biosynthesis via de novo pathway; N(2)-formyl-N(1)-(5-phospho-D-ribosyl)glycinamide from N(1)-(5-phospho-D-ribosyl)glycinamide (10-formyl THF route): step 1/1.</text>
</comment>
<evidence type="ECO:0000256" key="6">
    <source>
        <dbReference type="HAMAP-Rule" id="MF_01930"/>
    </source>
</evidence>